<dbReference type="Proteomes" id="UP001320544">
    <property type="component" value="Chromosome"/>
</dbReference>
<evidence type="ECO:0000259" key="5">
    <source>
        <dbReference type="Pfam" id="PF00890"/>
    </source>
</evidence>
<proteinExistence type="predicted"/>
<dbReference type="Gene3D" id="3.50.50.60">
    <property type="entry name" value="FAD/NAD(P)-binding domain"/>
    <property type="match status" value="2"/>
</dbReference>
<sequence>MGELTRRSFLRNAATVAGVGSLAALGLAGCSPQAEKAQEASAGETGNTGAANSSARVNGYCGPGDWLGEAPVIADSDIAEEKIFDVVVLGGGHAGLMAACGAVDEGATVAVIEQQPWSSFVDLEGTGQNMGGWYGEDIGHVNSNILIERGFGPYNTGEIVSEFCKRSAGRVNPDIVRSFVQNSGAMVNRYKEIYDSYESERKANDSAVFMKDTLVLLPDQDVPDEGTFDMSNMFEYPLCNTQAAWSGADVSYPIECGGYKTWPCNIQFYGYQGNNIEYIHKYIVQHTQENGGEWFFEHTGIVLVQNDAGEVTGLIAQNADGSYIKFSANKGVILCAGDFIGNPAMCWALLNESMEWGERSGATDQDWTVEGSRAGIGHKMGCWAGGMIEPTPRGWMGLGGGASGPWGVAPLLMLNSKGKRFMNEGSIAQFQQTCLRQPAGLACYVTDANWQETIGKAPLDHGAPNFGMDDYMDRLKASMDAVELDNKEGSQVTQAKLAERKMMQATVYASETLEGLADLLGYTGEAKQEFLDSIAHYNELCHAAEGDTDYGKDKDFMIPIETPPFYGGTSELDHGSSPRMVTMSGLVADETQNVLTTEWEPIRGLYAAGNCLGGRYGIGYSTPFAGNSVGMAMTHGWLAGHTVAAL</sequence>
<keyword evidence="4" id="KW-0560">Oxidoreductase</keyword>
<feature type="domain" description="FAD-dependent oxidoreductase 2 FAD-binding" evidence="5">
    <location>
        <begin position="85"/>
        <end position="116"/>
    </location>
</feature>
<evidence type="ECO:0000256" key="2">
    <source>
        <dbReference type="ARBA" id="ARBA00022630"/>
    </source>
</evidence>
<dbReference type="PANTHER" id="PTHR43400:SF7">
    <property type="entry name" value="FAD-DEPENDENT OXIDOREDUCTASE 2 FAD BINDING DOMAIN-CONTAINING PROTEIN"/>
    <property type="match status" value="1"/>
</dbReference>
<keyword evidence="2" id="KW-0285">Flavoprotein</keyword>
<evidence type="ECO:0000256" key="1">
    <source>
        <dbReference type="ARBA" id="ARBA00001974"/>
    </source>
</evidence>
<keyword evidence="3" id="KW-0274">FAD</keyword>
<evidence type="ECO:0000256" key="3">
    <source>
        <dbReference type="ARBA" id="ARBA00022827"/>
    </source>
</evidence>
<dbReference type="InterPro" id="IPR006311">
    <property type="entry name" value="TAT_signal"/>
</dbReference>
<dbReference type="SUPFAM" id="SSF56425">
    <property type="entry name" value="Succinate dehydrogenase/fumarate reductase flavoprotein, catalytic domain"/>
    <property type="match status" value="1"/>
</dbReference>
<organism evidence="6 7">
    <name type="scientific">Raoultibacter timonensis</name>
    <dbReference type="NCBI Taxonomy" id="1907662"/>
    <lineage>
        <taxon>Bacteria</taxon>
        <taxon>Bacillati</taxon>
        <taxon>Actinomycetota</taxon>
        <taxon>Coriobacteriia</taxon>
        <taxon>Eggerthellales</taxon>
        <taxon>Eggerthellaceae</taxon>
        <taxon>Raoultibacter</taxon>
    </lineage>
</organism>
<dbReference type="PANTHER" id="PTHR43400">
    <property type="entry name" value="FUMARATE REDUCTASE"/>
    <property type="match status" value="1"/>
</dbReference>
<dbReference type="EMBL" id="AP025564">
    <property type="protein sequence ID" value="BDE97814.1"/>
    <property type="molecule type" value="Genomic_DNA"/>
</dbReference>
<dbReference type="InterPro" id="IPR003953">
    <property type="entry name" value="FAD-dep_OxRdtase_2_FAD-bd"/>
</dbReference>
<comment type="cofactor">
    <cofactor evidence="1">
        <name>FAD</name>
        <dbReference type="ChEBI" id="CHEBI:57692"/>
    </cofactor>
</comment>
<dbReference type="PROSITE" id="PS51257">
    <property type="entry name" value="PROKAR_LIPOPROTEIN"/>
    <property type="match status" value="1"/>
</dbReference>
<gene>
    <name evidence="6" type="ORF">CE91St30_31470</name>
</gene>
<accession>A0ABM7WN35</accession>
<name>A0ABM7WN35_9ACTN</name>
<reference evidence="6 7" key="1">
    <citation type="submission" date="2022-01" db="EMBL/GenBank/DDBJ databases">
        <title>Novel bile acid biosynthetic pathways are enriched in the microbiome of centenarians.</title>
        <authorList>
            <person name="Sato Y."/>
            <person name="Atarashi K."/>
            <person name="Plichta R.D."/>
            <person name="Arai Y."/>
            <person name="Sasajima S."/>
            <person name="Kearney M.S."/>
            <person name="Suda W."/>
            <person name="Takeshita K."/>
            <person name="Sasaki T."/>
            <person name="Okamoto S."/>
            <person name="Skelly N.A."/>
            <person name="Okamura Y."/>
            <person name="Vlamakis H."/>
            <person name="Li Y."/>
            <person name="Tanoue T."/>
            <person name="Takei H."/>
            <person name="Nittono H."/>
            <person name="Narushima S."/>
            <person name="Irie J."/>
            <person name="Itoh H."/>
            <person name="Moriya K."/>
            <person name="Sugiura Y."/>
            <person name="Suematsu M."/>
            <person name="Moritoki N."/>
            <person name="Shibata S."/>
            <person name="Littman R.D."/>
            <person name="Fischbach A.M."/>
            <person name="Uwamino Y."/>
            <person name="Inoue T."/>
            <person name="Honda A."/>
            <person name="Hattori M."/>
            <person name="Murai T."/>
            <person name="Xavier J.R."/>
            <person name="Hirose N."/>
            <person name="Honda K."/>
        </authorList>
    </citation>
    <scope>NUCLEOTIDE SEQUENCE [LARGE SCALE GENOMIC DNA]</scope>
    <source>
        <strain evidence="6 7">CE91-St30</strain>
    </source>
</reference>
<keyword evidence="7" id="KW-1185">Reference proteome</keyword>
<dbReference type="PROSITE" id="PS51318">
    <property type="entry name" value="TAT"/>
    <property type="match status" value="1"/>
</dbReference>
<evidence type="ECO:0000256" key="4">
    <source>
        <dbReference type="ARBA" id="ARBA00023002"/>
    </source>
</evidence>
<dbReference type="RefSeq" id="WP_244387253.1">
    <property type="nucleotide sequence ID" value="NZ_AP025564.1"/>
</dbReference>
<dbReference type="InterPro" id="IPR036188">
    <property type="entry name" value="FAD/NAD-bd_sf"/>
</dbReference>
<evidence type="ECO:0000313" key="6">
    <source>
        <dbReference type="EMBL" id="BDE97814.1"/>
    </source>
</evidence>
<dbReference type="Pfam" id="PF00890">
    <property type="entry name" value="FAD_binding_2"/>
    <property type="match status" value="2"/>
</dbReference>
<protein>
    <recommendedName>
        <fullName evidence="5">FAD-dependent oxidoreductase 2 FAD-binding domain-containing protein</fullName>
    </recommendedName>
</protein>
<evidence type="ECO:0000313" key="7">
    <source>
        <dbReference type="Proteomes" id="UP001320544"/>
    </source>
</evidence>
<dbReference type="InterPro" id="IPR050315">
    <property type="entry name" value="FAD-oxidoreductase_2"/>
</dbReference>
<feature type="domain" description="FAD-dependent oxidoreductase 2 FAD-binding" evidence="5">
    <location>
        <begin position="281"/>
        <end position="620"/>
    </location>
</feature>
<dbReference type="InterPro" id="IPR027477">
    <property type="entry name" value="Succ_DH/fumarate_Rdtase_cat_sf"/>
</dbReference>
<dbReference type="SUPFAM" id="SSF51905">
    <property type="entry name" value="FAD/NAD(P)-binding domain"/>
    <property type="match status" value="1"/>
</dbReference>
<dbReference type="Gene3D" id="3.90.700.10">
    <property type="entry name" value="Succinate dehydrogenase/fumarate reductase flavoprotein, catalytic domain"/>
    <property type="match status" value="1"/>
</dbReference>